<sequence>MKHTSLLEADELFERLEEPLFIEEGYEVGYFDGVVGVFRMVGLLRLVGVFRLVGLLRLVGVFRLVGLLRLVGLFLEVGLLRLVGLFLEVGLLRLVGLFLEVGLLRLVGLFLEVGLLRLMGLFTHPEGQRDGFFTVNGQAGCGGGATIACPLQPIKQGLLEYIVFY</sequence>
<evidence type="ECO:0000313" key="3">
    <source>
        <dbReference type="Proteomes" id="UP000172127"/>
    </source>
</evidence>
<name>Q5YFP2_9VIRU</name>
<organism evidence="2 3">
    <name type="scientific">Singapore grouper iridovirus</name>
    <dbReference type="NCBI Taxonomy" id="262968"/>
    <lineage>
        <taxon>Viruses</taxon>
        <taxon>Varidnaviria</taxon>
        <taxon>Bamfordvirae</taxon>
        <taxon>Nucleocytoviricota</taxon>
        <taxon>Megaviricetes</taxon>
        <taxon>Pimascovirales</taxon>
        <taxon>Pimascovirales incertae sedis</taxon>
        <taxon>Iridoviridae</taxon>
        <taxon>Alphairidovirinae</taxon>
        <taxon>Ranavirus</taxon>
        <taxon>Ranavirus epinephelus1</taxon>
    </lineage>
</organism>
<evidence type="ECO:0000256" key="1">
    <source>
        <dbReference type="SAM" id="Phobius"/>
    </source>
</evidence>
<keyword evidence="1" id="KW-1133">Transmembrane helix</keyword>
<evidence type="ECO:0000313" key="2">
    <source>
        <dbReference type="EMBL" id="AAS18038.1"/>
    </source>
</evidence>
<dbReference type="Proteomes" id="UP000172127">
    <property type="component" value="Segment"/>
</dbReference>
<dbReference type="GeneID" id="3197078"/>
<gene>
    <name evidence="2" type="ORF">ORF023R</name>
</gene>
<dbReference type="KEGG" id="vg:3197078"/>
<protein>
    <submittedName>
        <fullName evidence="2">Uncharacterized protein</fullName>
    </submittedName>
</protein>
<keyword evidence="1" id="KW-0812">Transmembrane</keyword>
<accession>Q5YFP2</accession>
<feature type="transmembrane region" description="Helical" evidence="1">
    <location>
        <begin position="91"/>
        <end position="111"/>
    </location>
</feature>
<keyword evidence="1" id="KW-0472">Membrane</keyword>
<reference evidence="2 3" key="1">
    <citation type="journal article" date="2004" name="J. Virol.">
        <title>Functional genomics analysis of Singapore grouper iridovirus: complete sequence determination and proteomic analysis.</title>
        <authorList>
            <person name="Song W.J."/>
            <person name="Qin Q.W."/>
            <person name="Qiu J."/>
            <person name="Huang C.H."/>
            <person name="Wang F."/>
            <person name="Hew C.L."/>
        </authorList>
    </citation>
    <scope>NUCLEOTIDE SEQUENCE [LARGE SCALE GENOMIC DNA]</scope>
</reference>
<dbReference type="RefSeq" id="YP_164118.1">
    <property type="nucleotide sequence ID" value="NC_006549.1"/>
</dbReference>
<keyword evidence="3" id="KW-1185">Reference proteome</keyword>
<dbReference type="EMBL" id="AY521625">
    <property type="protein sequence ID" value="AAS18038.1"/>
    <property type="molecule type" value="Genomic_DNA"/>
</dbReference>
<proteinExistence type="predicted"/>